<keyword evidence="3" id="KW-1185">Reference proteome</keyword>
<evidence type="ECO:0008006" key="4">
    <source>
        <dbReference type="Google" id="ProtNLM"/>
    </source>
</evidence>
<accession>A0A0V0R8N7</accession>
<dbReference type="InParanoid" id="A0A0V0R8N7"/>
<keyword evidence="1" id="KW-0472">Membrane</keyword>
<dbReference type="EMBL" id="LDAU01000018">
    <property type="protein sequence ID" value="KRX10861.1"/>
    <property type="molecule type" value="Genomic_DNA"/>
</dbReference>
<dbReference type="AlphaFoldDB" id="A0A0V0R8N7"/>
<sequence length="140" mass="17858">MQNYTFCEYQINTLKYFISLINYCFILFCFQQYYYQQINHYFYPFVEKMNFRLLIQINKLYNWGTFKDSSLINYLGFNFQVQVRGFQIQFKFKNVQFFNWQEIQNHYFFIWHTKVVFFQIKFYLRFSGFQGRIWKRIFRL</sequence>
<feature type="transmembrane region" description="Helical" evidence="1">
    <location>
        <begin position="16"/>
        <end position="35"/>
    </location>
</feature>
<organism evidence="2 3">
    <name type="scientific">Pseudocohnilembus persalinus</name>
    <name type="common">Ciliate</name>
    <dbReference type="NCBI Taxonomy" id="266149"/>
    <lineage>
        <taxon>Eukaryota</taxon>
        <taxon>Sar</taxon>
        <taxon>Alveolata</taxon>
        <taxon>Ciliophora</taxon>
        <taxon>Intramacronucleata</taxon>
        <taxon>Oligohymenophorea</taxon>
        <taxon>Scuticociliatia</taxon>
        <taxon>Philasterida</taxon>
        <taxon>Pseudocohnilembidae</taxon>
        <taxon>Pseudocohnilembus</taxon>
    </lineage>
</organism>
<comment type="caution">
    <text evidence="2">The sequence shown here is derived from an EMBL/GenBank/DDBJ whole genome shotgun (WGS) entry which is preliminary data.</text>
</comment>
<reference evidence="2 3" key="1">
    <citation type="journal article" date="2015" name="Sci. Rep.">
        <title>Genome of the facultative scuticociliatosis pathogen Pseudocohnilembus persalinus provides insight into its virulence through horizontal gene transfer.</title>
        <authorList>
            <person name="Xiong J."/>
            <person name="Wang G."/>
            <person name="Cheng J."/>
            <person name="Tian M."/>
            <person name="Pan X."/>
            <person name="Warren A."/>
            <person name="Jiang C."/>
            <person name="Yuan D."/>
            <person name="Miao W."/>
        </authorList>
    </citation>
    <scope>NUCLEOTIDE SEQUENCE [LARGE SCALE GENOMIC DNA]</scope>
    <source>
        <strain evidence="2">36N120E</strain>
    </source>
</reference>
<proteinExistence type="predicted"/>
<dbReference type="Proteomes" id="UP000054937">
    <property type="component" value="Unassembled WGS sequence"/>
</dbReference>
<gene>
    <name evidence="2" type="ORF">PPERSA_12212</name>
</gene>
<keyword evidence="1" id="KW-0812">Transmembrane</keyword>
<protein>
    <recommendedName>
        <fullName evidence="4">Transmembrane protein</fullName>
    </recommendedName>
</protein>
<evidence type="ECO:0000313" key="2">
    <source>
        <dbReference type="EMBL" id="KRX10861.1"/>
    </source>
</evidence>
<keyword evidence="1" id="KW-1133">Transmembrane helix</keyword>
<evidence type="ECO:0000256" key="1">
    <source>
        <dbReference type="SAM" id="Phobius"/>
    </source>
</evidence>
<name>A0A0V0R8N7_PSEPJ</name>
<evidence type="ECO:0000313" key="3">
    <source>
        <dbReference type="Proteomes" id="UP000054937"/>
    </source>
</evidence>